<dbReference type="InterPro" id="IPR018961">
    <property type="entry name" value="DnaJ_homolog_subfam-C_membr-28"/>
</dbReference>
<organism evidence="3 4">
    <name type="scientific">Pestalotiopsis fici (strain W106-1 / CGMCC3.15140)</name>
    <dbReference type="NCBI Taxonomy" id="1229662"/>
    <lineage>
        <taxon>Eukaryota</taxon>
        <taxon>Fungi</taxon>
        <taxon>Dikarya</taxon>
        <taxon>Ascomycota</taxon>
        <taxon>Pezizomycotina</taxon>
        <taxon>Sordariomycetes</taxon>
        <taxon>Xylariomycetidae</taxon>
        <taxon>Amphisphaeriales</taxon>
        <taxon>Sporocadaceae</taxon>
        <taxon>Pestalotiopsis</taxon>
    </lineage>
</organism>
<reference evidence="4" key="1">
    <citation type="journal article" date="2015" name="BMC Genomics">
        <title>Genomic and transcriptomic analysis of the endophytic fungus Pestalotiopsis fici reveals its lifestyle and high potential for synthesis of natural products.</title>
        <authorList>
            <person name="Wang X."/>
            <person name="Zhang X."/>
            <person name="Liu L."/>
            <person name="Xiang M."/>
            <person name="Wang W."/>
            <person name="Sun X."/>
            <person name="Che Y."/>
            <person name="Guo L."/>
            <person name="Liu G."/>
            <person name="Guo L."/>
            <person name="Wang C."/>
            <person name="Yin W.B."/>
            <person name="Stadler M."/>
            <person name="Zhang X."/>
            <person name="Liu X."/>
        </authorList>
    </citation>
    <scope>NUCLEOTIDE SEQUENCE [LARGE SCALE GENOMIC DNA]</scope>
    <source>
        <strain evidence="4">W106-1 / CGMCC3.15140</strain>
    </source>
</reference>
<dbReference type="OMA" id="HNANSAF"/>
<evidence type="ECO:0000259" key="2">
    <source>
        <dbReference type="Pfam" id="PF09350"/>
    </source>
</evidence>
<evidence type="ECO:0000313" key="4">
    <source>
        <dbReference type="Proteomes" id="UP000030651"/>
    </source>
</evidence>
<gene>
    <name evidence="3" type="ORF">PFICI_08652</name>
</gene>
<feature type="region of interest" description="Disordered" evidence="1">
    <location>
        <begin position="455"/>
        <end position="477"/>
    </location>
</feature>
<dbReference type="eggNOG" id="ENOG502RFG7">
    <property type="taxonomic scope" value="Eukaryota"/>
</dbReference>
<evidence type="ECO:0000256" key="1">
    <source>
        <dbReference type="SAM" id="MobiDB-lite"/>
    </source>
</evidence>
<evidence type="ECO:0000313" key="3">
    <source>
        <dbReference type="EMBL" id="ETS78799.1"/>
    </source>
</evidence>
<feature type="region of interest" description="Disordered" evidence="1">
    <location>
        <begin position="144"/>
        <end position="167"/>
    </location>
</feature>
<sequence>MAGIARSAHLFCSTCKTALVRREAALSVTTQRKRSNGDRVRHSSSASSTSGTSDATSNKQPEAANSGSPPPNNASTAAKKPEPGPMARRLEEATEEVLLTGGRAGRRAVEDAGFSEELKERLFAKVQDAKFRSDHAAAFAEADMPSSAGRGTAHLVSSEPWTGQESTGDAVLRMLDEARKPLAPGLRGKPRLPDLKPVDMRLAPRDTRTSGQRAAGARELAAAYTGMGLGREGEQQQQQNGLNEQEREAMRKEFRERFRPAARAMPNTITGLASLANERIEDAIARGQFKNIPRGKGIERDTRSDNPFIDTTEYIMNKMIKRQDMVPPWIEKQQELVKTAHTFRTRLRNDWKRHAARTIASKGGSVQAQMAKAQRYAEAEQVQNPRRRDVEQIAVPTNTTDDPVMAKLREQLATEMAAELADKDGTAEGAAAVAAITAAVTADSVISSKEGDIAADAPTATPQPVTTIDETPLPPPFRDPEWLRTEQTYMNLSIENLNTLTRSYNLMAPALAKKPYFSLERELNACYADVAPQLAAAIKERATRPFKPAAESVGHRPGGILDRFNGETHRSKIYDSKTPNYGFREMWRDLFRKEA</sequence>
<proteinExistence type="predicted"/>
<dbReference type="Pfam" id="PF09350">
    <property type="entry name" value="DJC28_CD"/>
    <property type="match status" value="1"/>
</dbReference>
<dbReference type="GeneID" id="19273665"/>
<dbReference type="EMBL" id="KI912114">
    <property type="protein sequence ID" value="ETS78799.1"/>
    <property type="molecule type" value="Genomic_DNA"/>
</dbReference>
<dbReference type="RefSeq" id="XP_007835424.1">
    <property type="nucleotide sequence ID" value="XM_007837233.1"/>
</dbReference>
<feature type="compositionally biased region" description="Polar residues" evidence="1">
    <location>
        <begin position="58"/>
        <end position="67"/>
    </location>
</feature>
<protein>
    <recommendedName>
        <fullName evidence="2">DnaJ homologue subfamily C member 28 conserved domain-containing protein</fullName>
    </recommendedName>
</protein>
<name>W3WYF1_PESFW</name>
<dbReference type="PANTHER" id="PTHR39394:SF1">
    <property type="entry name" value="DNAJ HOMOLOGUE SUBFAMILY C MEMBER 28 CONSERVED DOMAIN-CONTAINING PROTEIN"/>
    <property type="match status" value="1"/>
</dbReference>
<dbReference type="Proteomes" id="UP000030651">
    <property type="component" value="Unassembled WGS sequence"/>
</dbReference>
<feature type="compositionally biased region" description="Low complexity" evidence="1">
    <location>
        <begin position="43"/>
        <end position="57"/>
    </location>
</feature>
<keyword evidence="4" id="KW-1185">Reference proteome</keyword>
<dbReference type="OrthoDB" id="1922282at2759"/>
<feature type="domain" description="DnaJ homologue subfamily C member 28 conserved" evidence="2">
    <location>
        <begin position="275"/>
        <end position="344"/>
    </location>
</feature>
<dbReference type="InParanoid" id="W3WYF1"/>
<dbReference type="HOGENOM" id="CLU_019422_1_1_1"/>
<dbReference type="PANTHER" id="PTHR39394">
    <property type="entry name" value="YALI0E31793P"/>
    <property type="match status" value="1"/>
</dbReference>
<feature type="region of interest" description="Disordered" evidence="1">
    <location>
        <begin position="26"/>
        <end position="86"/>
    </location>
</feature>
<dbReference type="AlphaFoldDB" id="W3WYF1"/>
<dbReference type="KEGG" id="pfy:PFICI_08652"/>
<accession>W3WYF1</accession>
<feature type="compositionally biased region" description="Polar residues" evidence="1">
    <location>
        <begin position="460"/>
        <end position="469"/>
    </location>
</feature>